<feature type="transmembrane region" description="Helical" evidence="8">
    <location>
        <begin position="381"/>
        <end position="401"/>
    </location>
</feature>
<keyword evidence="4 10" id="KW-0808">Transferase</keyword>
<proteinExistence type="predicted"/>
<feature type="transmembrane region" description="Helical" evidence="8">
    <location>
        <begin position="358"/>
        <end position="375"/>
    </location>
</feature>
<dbReference type="PANTHER" id="PTHR33908:SF3">
    <property type="entry name" value="UNDECAPRENYL PHOSPHATE-ALPHA-4-AMINO-4-DEOXY-L-ARABINOSE ARABINOSYL TRANSFERASE"/>
    <property type="match status" value="1"/>
</dbReference>
<feature type="transmembrane region" description="Helical" evidence="8">
    <location>
        <begin position="222"/>
        <end position="241"/>
    </location>
</feature>
<evidence type="ECO:0000256" key="8">
    <source>
        <dbReference type="SAM" id="Phobius"/>
    </source>
</evidence>
<comment type="caution">
    <text evidence="10">The sequence shown here is derived from an EMBL/GenBank/DDBJ whole genome shotgun (WGS) entry which is preliminary data.</text>
</comment>
<evidence type="ECO:0000259" key="9">
    <source>
        <dbReference type="Pfam" id="PF13231"/>
    </source>
</evidence>
<dbReference type="GO" id="GO:0009103">
    <property type="term" value="P:lipopolysaccharide biosynthetic process"/>
    <property type="evidence" value="ECO:0007669"/>
    <property type="project" value="TreeGrafter"/>
</dbReference>
<keyword evidence="5 8" id="KW-0812">Transmembrane</keyword>
<feature type="transmembrane region" description="Helical" evidence="8">
    <location>
        <begin position="169"/>
        <end position="188"/>
    </location>
</feature>
<name>A0A842I688_9RHOB</name>
<feature type="domain" description="Glycosyltransferase RgtA/B/C/D-like" evidence="9">
    <location>
        <begin position="67"/>
        <end position="237"/>
    </location>
</feature>
<dbReference type="InterPro" id="IPR050297">
    <property type="entry name" value="LipidA_mod_glycosyltrf_83"/>
</dbReference>
<keyword evidence="3" id="KW-0328">Glycosyltransferase</keyword>
<keyword evidence="11" id="KW-1185">Reference proteome</keyword>
<evidence type="ECO:0000313" key="11">
    <source>
        <dbReference type="Proteomes" id="UP000555411"/>
    </source>
</evidence>
<feature type="transmembrane region" description="Helical" evidence="8">
    <location>
        <begin position="274"/>
        <end position="297"/>
    </location>
</feature>
<dbReference type="GO" id="GO:0016763">
    <property type="term" value="F:pentosyltransferase activity"/>
    <property type="evidence" value="ECO:0007669"/>
    <property type="project" value="TreeGrafter"/>
</dbReference>
<evidence type="ECO:0000256" key="6">
    <source>
        <dbReference type="ARBA" id="ARBA00022989"/>
    </source>
</evidence>
<sequence>MERIEAMMRQGAGLWLALALTLLLALPGFFSLPPVDRDEVLFAQSSAQMLASGDPVDIRFADQVRYKKPVGIYWVQSVLAFLTGQPQAIQSYRLASVLGGLIAVGFTYGMARRVMAPAGACLAAVMLGSCFILGAEMRLAKTDAFLLGSIAAAGFVLARLWLPAGRGQPVALAWPYAVLFWVALAVQVLVKGPIGPLVTLPLLAGLCLLRRDLAILRALRPLRGLALFAALVLPWVIAITIRSDGAFWTASVGEDMLAKVGSAKESHGAPPGSYLLALWLTFWPAAILFGTVLPALWRARRDPLVVFAALWALPFWAVFEATPTKLIHYTMPAYPMLAILAAWAFTTRGAGNRWVARGLALVPFLLLGALAYGAREVGGRLAWTYVAGGLGLVAAVVFLLGSVARARIGAATLALACCGFALSFAFYPTLARMPVLWPAPAIAALARPDCRLVVAGFNEPSLVFLTQNRAIRATADEARAEWAKPGCITAVIESRVAKDYTPDAAPRSTLRGIALGNGRKLELSVFSRP</sequence>
<evidence type="ECO:0000256" key="1">
    <source>
        <dbReference type="ARBA" id="ARBA00004651"/>
    </source>
</evidence>
<dbReference type="GO" id="GO:0005886">
    <property type="term" value="C:plasma membrane"/>
    <property type="evidence" value="ECO:0007669"/>
    <property type="project" value="UniProtKB-SubCell"/>
</dbReference>
<evidence type="ECO:0000256" key="4">
    <source>
        <dbReference type="ARBA" id="ARBA00022679"/>
    </source>
</evidence>
<feature type="transmembrane region" description="Helical" evidence="8">
    <location>
        <begin position="304"/>
        <end position="321"/>
    </location>
</feature>
<accession>A0A842I688</accession>
<feature type="transmembrane region" description="Helical" evidence="8">
    <location>
        <begin position="92"/>
        <end position="111"/>
    </location>
</feature>
<evidence type="ECO:0000256" key="3">
    <source>
        <dbReference type="ARBA" id="ARBA00022676"/>
    </source>
</evidence>
<evidence type="ECO:0000256" key="2">
    <source>
        <dbReference type="ARBA" id="ARBA00022475"/>
    </source>
</evidence>
<feature type="transmembrane region" description="Helical" evidence="8">
    <location>
        <begin position="408"/>
        <end position="427"/>
    </location>
</feature>
<gene>
    <name evidence="10" type="ORF">H7F16_07560</name>
</gene>
<protein>
    <submittedName>
        <fullName evidence="10">Glycosyltransferase family 39 protein</fullName>
    </submittedName>
</protein>
<organism evidence="10 11">
    <name type="scientific">Paragemmobacter straminiformis</name>
    <dbReference type="NCBI Taxonomy" id="2045119"/>
    <lineage>
        <taxon>Bacteria</taxon>
        <taxon>Pseudomonadati</taxon>
        <taxon>Pseudomonadota</taxon>
        <taxon>Alphaproteobacteria</taxon>
        <taxon>Rhodobacterales</taxon>
        <taxon>Paracoccaceae</taxon>
        <taxon>Paragemmobacter</taxon>
    </lineage>
</organism>
<keyword evidence="6 8" id="KW-1133">Transmembrane helix</keyword>
<reference evidence="10 11" key="1">
    <citation type="journal article" date="2017" name="Int. J. Syst. Evol. Microbiol.">
        <title>Gemmobacter straminiformis sp. nov., isolated from an artificial fountain.</title>
        <authorList>
            <person name="Kang J.Y."/>
            <person name="Kim M.J."/>
            <person name="Chun J."/>
            <person name="Son K.P."/>
            <person name="Jahng K.Y."/>
        </authorList>
    </citation>
    <scope>NUCLEOTIDE SEQUENCE [LARGE SCALE GENOMIC DNA]</scope>
    <source>
        <strain evidence="10 11">CAM-8</strain>
    </source>
</reference>
<dbReference type="GO" id="GO:0010041">
    <property type="term" value="P:response to iron(III) ion"/>
    <property type="evidence" value="ECO:0007669"/>
    <property type="project" value="TreeGrafter"/>
</dbReference>
<evidence type="ECO:0000256" key="7">
    <source>
        <dbReference type="ARBA" id="ARBA00023136"/>
    </source>
</evidence>
<evidence type="ECO:0000256" key="5">
    <source>
        <dbReference type="ARBA" id="ARBA00022692"/>
    </source>
</evidence>
<dbReference type="Pfam" id="PF13231">
    <property type="entry name" value="PMT_2"/>
    <property type="match status" value="1"/>
</dbReference>
<comment type="subcellular location">
    <subcellularLocation>
        <location evidence="1">Cell membrane</location>
        <topology evidence="1">Multi-pass membrane protein</topology>
    </subcellularLocation>
</comment>
<feature type="transmembrane region" description="Helical" evidence="8">
    <location>
        <begin position="118"/>
        <end position="138"/>
    </location>
</feature>
<evidence type="ECO:0000313" key="10">
    <source>
        <dbReference type="EMBL" id="MBC2835360.1"/>
    </source>
</evidence>
<dbReference type="RefSeq" id="WP_185796969.1">
    <property type="nucleotide sequence ID" value="NZ_JACLQD010000002.1"/>
</dbReference>
<dbReference type="Proteomes" id="UP000555411">
    <property type="component" value="Unassembled WGS sequence"/>
</dbReference>
<dbReference type="EMBL" id="JACLQD010000002">
    <property type="protein sequence ID" value="MBC2835360.1"/>
    <property type="molecule type" value="Genomic_DNA"/>
</dbReference>
<keyword evidence="7 8" id="KW-0472">Membrane</keyword>
<feature type="transmembrane region" description="Helical" evidence="8">
    <location>
        <begin position="194"/>
        <end position="210"/>
    </location>
</feature>
<keyword evidence="2" id="KW-1003">Cell membrane</keyword>
<feature type="transmembrane region" description="Helical" evidence="8">
    <location>
        <begin position="144"/>
        <end position="162"/>
    </location>
</feature>
<feature type="transmembrane region" description="Helical" evidence="8">
    <location>
        <begin position="327"/>
        <end position="346"/>
    </location>
</feature>
<dbReference type="AlphaFoldDB" id="A0A842I688"/>
<dbReference type="PANTHER" id="PTHR33908">
    <property type="entry name" value="MANNOSYLTRANSFERASE YKCB-RELATED"/>
    <property type="match status" value="1"/>
</dbReference>
<dbReference type="InterPro" id="IPR038731">
    <property type="entry name" value="RgtA/B/C-like"/>
</dbReference>